<dbReference type="GO" id="GO:0032259">
    <property type="term" value="P:methylation"/>
    <property type="evidence" value="ECO:0007669"/>
    <property type="project" value="UniProtKB-KW"/>
</dbReference>
<dbReference type="CDD" id="cd02440">
    <property type="entry name" value="AdoMet_MTases"/>
    <property type="match status" value="1"/>
</dbReference>
<dbReference type="RefSeq" id="WP_345527930.1">
    <property type="nucleotide sequence ID" value="NZ_BAABKN010000019.1"/>
</dbReference>
<dbReference type="PANTHER" id="PTHR45036:SF1">
    <property type="entry name" value="METHYLTRANSFERASE LIKE 7A"/>
    <property type="match status" value="1"/>
</dbReference>
<dbReference type="InterPro" id="IPR013216">
    <property type="entry name" value="Methyltransf_11"/>
</dbReference>
<feature type="domain" description="Methyltransferase type 11" evidence="1">
    <location>
        <begin position="38"/>
        <end position="132"/>
    </location>
</feature>
<keyword evidence="3" id="KW-1185">Reference proteome</keyword>
<dbReference type="Pfam" id="PF08241">
    <property type="entry name" value="Methyltransf_11"/>
    <property type="match status" value="1"/>
</dbReference>
<protein>
    <submittedName>
        <fullName evidence="2">Methyltransferase domain-containing protein</fullName>
    </submittedName>
</protein>
<dbReference type="InterPro" id="IPR029063">
    <property type="entry name" value="SAM-dependent_MTases_sf"/>
</dbReference>
<gene>
    <name evidence="2" type="ORF">GCM10023350_32890</name>
</gene>
<dbReference type="GO" id="GO:0008168">
    <property type="term" value="F:methyltransferase activity"/>
    <property type="evidence" value="ECO:0007669"/>
    <property type="project" value="UniProtKB-KW"/>
</dbReference>
<dbReference type="InterPro" id="IPR052356">
    <property type="entry name" value="Thiol_S-MT"/>
</dbReference>
<dbReference type="EMBL" id="BAABKN010000019">
    <property type="protein sequence ID" value="GAA4745484.1"/>
    <property type="molecule type" value="Genomic_DNA"/>
</dbReference>
<evidence type="ECO:0000313" key="3">
    <source>
        <dbReference type="Proteomes" id="UP001499882"/>
    </source>
</evidence>
<proteinExistence type="predicted"/>
<dbReference type="PANTHER" id="PTHR45036">
    <property type="entry name" value="METHYLTRANSFERASE LIKE 7B"/>
    <property type="match status" value="1"/>
</dbReference>
<sequence>MGLWTERVVPHIVDRALSTADVMSLRDVVCAGLAGRVLELGFGSGLNAGAYPAAVTGIDAVEPSDVGWSMSAKRRLSASVPIARVGLDGQRLEAHDASYDAVLSTFTLCTIPDVGAALTEVRRVLRPGGAFHFLEHGRSPDLPVARWQHRLDPVERRVAGGCHLSRDIPALVRAAGLEVVALEAAYLPGPAVARPWSYVFNGRAVPSPV</sequence>
<keyword evidence="2" id="KW-0808">Transferase</keyword>
<dbReference type="Gene3D" id="3.40.50.150">
    <property type="entry name" value="Vaccinia Virus protein VP39"/>
    <property type="match status" value="1"/>
</dbReference>
<name>A0ABP8Z3K2_9ACTN</name>
<reference evidence="3" key="1">
    <citation type="journal article" date="2019" name="Int. J. Syst. Evol. Microbiol.">
        <title>The Global Catalogue of Microorganisms (GCM) 10K type strain sequencing project: providing services to taxonomists for standard genome sequencing and annotation.</title>
        <authorList>
            <consortium name="The Broad Institute Genomics Platform"/>
            <consortium name="The Broad Institute Genome Sequencing Center for Infectious Disease"/>
            <person name="Wu L."/>
            <person name="Ma J."/>
        </authorList>
    </citation>
    <scope>NUCLEOTIDE SEQUENCE [LARGE SCALE GENOMIC DNA]</scope>
    <source>
        <strain evidence="3">JCM 18532</strain>
    </source>
</reference>
<organism evidence="2 3">
    <name type="scientific">Nocardioides endophyticus</name>
    <dbReference type="NCBI Taxonomy" id="1353775"/>
    <lineage>
        <taxon>Bacteria</taxon>
        <taxon>Bacillati</taxon>
        <taxon>Actinomycetota</taxon>
        <taxon>Actinomycetes</taxon>
        <taxon>Propionibacteriales</taxon>
        <taxon>Nocardioidaceae</taxon>
        <taxon>Nocardioides</taxon>
    </lineage>
</organism>
<dbReference type="Proteomes" id="UP001499882">
    <property type="component" value="Unassembled WGS sequence"/>
</dbReference>
<comment type="caution">
    <text evidence="2">The sequence shown here is derived from an EMBL/GenBank/DDBJ whole genome shotgun (WGS) entry which is preliminary data.</text>
</comment>
<evidence type="ECO:0000313" key="2">
    <source>
        <dbReference type="EMBL" id="GAA4745484.1"/>
    </source>
</evidence>
<evidence type="ECO:0000259" key="1">
    <source>
        <dbReference type="Pfam" id="PF08241"/>
    </source>
</evidence>
<accession>A0ABP8Z3K2</accession>
<dbReference type="SUPFAM" id="SSF53335">
    <property type="entry name" value="S-adenosyl-L-methionine-dependent methyltransferases"/>
    <property type="match status" value="1"/>
</dbReference>
<keyword evidence="2" id="KW-0489">Methyltransferase</keyword>